<evidence type="ECO:0000313" key="2">
    <source>
        <dbReference type="Proteomes" id="UP000325315"/>
    </source>
</evidence>
<organism evidence="1 2">
    <name type="scientific">Gossypium australe</name>
    <dbReference type="NCBI Taxonomy" id="47621"/>
    <lineage>
        <taxon>Eukaryota</taxon>
        <taxon>Viridiplantae</taxon>
        <taxon>Streptophyta</taxon>
        <taxon>Embryophyta</taxon>
        <taxon>Tracheophyta</taxon>
        <taxon>Spermatophyta</taxon>
        <taxon>Magnoliopsida</taxon>
        <taxon>eudicotyledons</taxon>
        <taxon>Gunneridae</taxon>
        <taxon>Pentapetalae</taxon>
        <taxon>rosids</taxon>
        <taxon>malvids</taxon>
        <taxon>Malvales</taxon>
        <taxon>Malvaceae</taxon>
        <taxon>Malvoideae</taxon>
        <taxon>Gossypium</taxon>
    </lineage>
</organism>
<comment type="caution">
    <text evidence="1">The sequence shown here is derived from an EMBL/GenBank/DDBJ whole genome shotgun (WGS) entry which is preliminary data.</text>
</comment>
<gene>
    <name evidence="1" type="ORF">EPI10_006739</name>
</gene>
<dbReference type="AlphaFoldDB" id="A0A5B6WV60"/>
<protein>
    <submittedName>
        <fullName evidence="1">Uncharacterized protein</fullName>
    </submittedName>
</protein>
<dbReference type="Proteomes" id="UP000325315">
    <property type="component" value="Unassembled WGS sequence"/>
</dbReference>
<dbReference type="EMBL" id="SMMG02000002">
    <property type="protein sequence ID" value="KAA3484667.1"/>
    <property type="molecule type" value="Genomic_DNA"/>
</dbReference>
<proteinExistence type="predicted"/>
<reference evidence="2" key="1">
    <citation type="journal article" date="2019" name="Plant Biotechnol. J.">
        <title>Genome sequencing of the Australian wild diploid species Gossypium australe highlights disease resistance and delayed gland morphogenesis.</title>
        <authorList>
            <person name="Cai Y."/>
            <person name="Cai X."/>
            <person name="Wang Q."/>
            <person name="Wang P."/>
            <person name="Zhang Y."/>
            <person name="Cai C."/>
            <person name="Xu Y."/>
            <person name="Wang K."/>
            <person name="Zhou Z."/>
            <person name="Wang C."/>
            <person name="Geng S."/>
            <person name="Li B."/>
            <person name="Dong Q."/>
            <person name="Hou Y."/>
            <person name="Wang H."/>
            <person name="Ai P."/>
            <person name="Liu Z."/>
            <person name="Yi F."/>
            <person name="Sun M."/>
            <person name="An G."/>
            <person name="Cheng J."/>
            <person name="Zhang Y."/>
            <person name="Shi Q."/>
            <person name="Xie Y."/>
            <person name="Shi X."/>
            <person name="Chang Y."/>
            <person name="Huang F."/>
            <person name="Chen Y."/>
            <person name="Hong S."/>
            <person name="Mi L."/>
            <person name="Sun Q."/>
            <person name="Zhang L."/>
            <person name="Zhou B."/>
            <person name="Peng R."/>
            <person name="Zhang X."/>
            <person name="Liu F."/>
        </authorList>
    </citation>
    <scope>NUCLEOTIDE SEQUENCE [LARGE SCALE GENOMIC DNA]</scope>
    <source>
        <strain evidence="2">cv. PA1801</strain>
    </source>
</reference>
<evidence type="ECO:0000313" key="1">
    <source>
        <dbReference type="EMBL" id="KAA3484667.1"/>
    </source>
</evidence>
<accession>A0A5B6WV60</accession>
<name>A0A5B6WV60_9ROSI</name>
<keyword evidence="2" id="KW-1185">Reference proteome</keyword>
<sequence length="101" mass="11855">MVVVALANGALLAKSYKKAYEILERISKWSEFTKLIHLRLWQPRYLLWFPCLRTLLLTVLMLTCQVSNQASLKFIFCIYCEDGHMFENCPSNPDSIYYINN</sequence>